<evidence type="ECO:0000313" key="2">
    <source>
        <dbReference type="Proteomes" id="UP000616769"/>
    </source>
</evidence>
<dbReference type="OrthoDB" id="10503128at2759"/>
<protein>
    <submittedName>
        <fullName evidence="1">Uncharacterized protein</fullName>
    </submittedName>
</protein>
<gene>
    <name evidence="1" type="ORF">QR98_0033350</name>
</gene>
<accession>A0A132A1U2</accession>
<name>A0A132A1U2_SARSC</name>
<dbReference type="AlphaFoldDB" id="A0A132A1U2"/>
<reference evidence="1 2" key="1">
    <citation type="journal article" date="2015" name="Parasit. Vectors">
        <title>Draft genome of the scabies mite.</title>
        <authorList>
            <person name="Rider S.D.Jr."/>
            <person name="Morgan M.S."/>
            <person name="Arlian L.G."/>
        </authorList>
    </citation>
    <scope>NUCLEOTIDE SEQUENCE [LARGE SCALE GENOMIC DNA]</scope>
    <source>
        <strain evidence="1">Arlian Lab</strain>
    </source>
</reference>
<sequence length="65" mass="7377">MMTMMCSRRSTKELFSCDNLDEEMREKLETLMSIAKTDGVNDGEENYDAIVESIGYDNEAISLTT</sequence>
<comment type="caution">
    <text evidence="1">The sequence shown here is derived from an EMBL/GenBank/DDBJ whole genome shotgun (WGS) entry which is preliminary data.</text>
</comment>
<evidence type="ECO:0000313" key="1">
    <source>
        <dbReference type="EMBL" id="KPM04881.1"/>
    </source>
</evidence>
<organism evidence="1 2">
    <name type="scientific">Sarcoptes scabiei</name>
    <name type="common">Itch mite</name>
    <name type="synonym">Acarus scabiei</name>
    <dbReference type="NCBI Taxonomy" id="52283"/>
    <lineage>
        <taxon>Eukaryota</taxon>
        <taxon>Metazoa</taxon>
        <taxon>Ecdysozoa</taxon>
        <taxon>Arthropoda</taxon>
        <taxon>Chelicerata</taxon>
        <taxon>Arachnida</taxon>
        <taxon>Acari</taxon>
        <taxon>Acariformes</taxon>
        <taxon>Sarcoptiformes</taxon>
        <taxon>Astigmata</taxon>
        <taxon>Psoroptidia</taxon>
        <taxon>Sarcoptoidea</taxon>
        <taxon>Sarcoptidae</taxon>
        <taxon>Sarcoptinae</taxon>
        <taxon>Sarcoptes</taxon>
    </lineage>
</organism>
<feature type="non-terminal residue" evidence="1">
    <location>
        <position position="1"/>
    </location>
</feature>
<dbReference type="VEuPathDB" id="VectorBase:SSCA003296"/>
<proteinExistence type="predicted"/>
<dbReference type="Proteomes" id="UP000616769">
    <property type="component" value="Unassembled WGS sequence"/>
</dbReference>
<dbReference type="EMBL" id="JXLN01010011">
    <property type="protein sequence ID" value="KPM04881.1"/>
    <property type="molecule type" value="Genomic_DNA"/>
</dbReference>